<evidence type="ECO:0000256" key="2">
    <source>
        <dbReference type="SAM" id="Phobius"/>
    </source>
</evidence>
<reference evidence="4" key="1">
    <citation type="journal article" date="2019" name="Int. J. Syst. Evol. Microbiol.">
        <title>The Global Catalogue of Microorganisms (GCM) 10K type strain sequencing project: providing services to taxonomists for standard genome sequencing and annotation.</title>
        <authorList>
            <consortium name="The Broad Institute Genomics Platform"/>
            <consortium name="The Broad Institute Genome Sequencing Center for Infectious Disease"/>
            <person name="Wu L."/>
            <person name="Ma J."/>
        </authorList>
    </citation>
    <scope>NUCLEOTIDE SEQUENCE [LARGE SCALE GENOMIC DNA]</scope>
    <source>
        <strain evidence="4">JCM 15933</strain>
    </source>
</reference>
<keyword evidence="2" id="KW-0812">Transmembrane</keyword>
<name>A0ABP4NYH3_9ACTN</name>
<protein>
    <submittedName>
        <fullName evidence="3">Uncharacterized protein</fullName>
    </submittedName>
</protein>
<keyword evidence="2" id="KW-1133">Transmembrane helix</keyword>
<evidence type="ECO:0000313" key="4">
    <source>
        <dbReference type="Proteomes" id="UP001501470"/>
    </source>
</evidence>
<accession>A0ABP4NYH3</accession>
<dbReference type="Proteomes" id="UP001501470">
    <property type="component" value="Unassembled WGS sequence"/>
</dbReference>
<dbReference type="RefSeq" id="WP_344513881.1">
    <property type="nucleotide sequence ID" value="NZ_BAAAQD010000041.1"/>
</dbReference>
<keyword evidence="4" id="KW-1185">Reference proteome</keyword>
<feature type="transmembrane region" description="Helical" evidence="2">
    <location>
        <begin position="267"/>
        <end position="288"/>
    </location>
</feature>
<comment type="caution">
    <text evidence="3">The sequence shown here is derived from an EMBL/GenBank/DDBJ whole genome shotgun (WGS) entry which is preliminary data.</text>
</comment>
<evidence type="ECO:0000313" key="3">
    <source>
        <dbReference type="EMBL" id="GAA1569261.1"/>
    </source>
</evidence>
<feature type="region of interest" description="Disordered" evidence="1">
    <location>
        <begin position="199"/>
        <end position="261"/>
    </location>
</feature>
<feature type="compositionally biased region" description="Low complexity" evidence="1">
    <location>
        <begin position="251"/>
        <end position="261"/>
    </location>
</feature>
<dbReference type="EMBL" id="BAAAQD010000041">
    <property type="protein sequence ID" value="GAA1569261.1"/>
    <property type="molecule type" value="Genomic_DNA"/>
</dbReference>
<sequence length="290" mass="30985">MQAEARYCIDHVADGRAAFHPAELRRAWLAVDADNRPAAAAITTTTVTFRLAAADGPCRAECLIAGPVGVLRDRSLLLGQLDLPPEVVVPRWYEQGLRLEDGFRPVLVYPELPESVLAGRLPHLTLAEVQSLLERWLALREALRQRFGLEHAGPTPHLAHIPSDSVATLRVVGWDRPPGAPPAPDLLEQALLDRLAQLTPQPDPADDDDTVAAPATPMAPPGDPAPKLEQPPLDQPGQLTSLPAPVDNDDTPAVPATSAAPTRDRSLMAAVVMATVVAGCLLGLIALWTM</sequence>
<gene>
    <name evidence="3" type="ORF">GCM10009827_108810</name>
</gene>
<proteinExistence type="predicted"/>
<evidence type="ECO:0000256" key="1">
    <source>
        <dbReference type="SAM" id="MobiDB-lite"/>
    </source>
</evidence>
<keyword evidence="2" id="KW-0472">Membrane</keyword>
<organism evidence="3 4">
    <name type="scientific">Dactylosporangium maewongense</name>
    <dbReference type="NCBI Taxonomy" id="634393"/>
    <lineage>
        <taxon>Bacteria</taxon>
        <taxon>Bacillati</taxon>
        <taxon>Actinomycetota</taxon>
        <taxon>Actinomycetes</taxon>
        <taxon>Micromonosporales</taxon>
        <taxon>Micromonosporaceae</taxon>
        <taxon>Dactylosporangium</taxon>
    </lineage>
</organism>